<accession>A0A8D8WKZ2</accession>
<keyword evidence="2" id="KW-0863">Zinc-finger</keyword>
<dbReference type="Pfam" id="PF04500">
    <property type="entry name" value="FLYWCH"/>
    <property type="match status" value="1"/>
</dbReference>
<dbReference type="GO" id="GO:0008270">
    <property type="term" value="F:zinc ion binding"/>
    <property type="evidence" value="ECO:0007669"/>
    <property type="project" value="UniProtKB-KW"/>
</dbReference>
<dbReference type="InterPro" id="IPR007588">
    <property type="entry name" value="Znf_FLYWCH"/>
</dbReference>
<keyword evidence="3" id="KW-0862">Zinc</keyword>
<reference evidence="5" key="1">
    <citation type="submission" date="2021-05" db="EMBL/GenBank/DDBJ databases">
        <authorList>
            <person name="Alioto T."/>
            <person name="Alioto T."/>
            <person name="Gomez Garrido J."/>
        </authorList>
    </citation>
    <scope>NUCLEOTIDE SEQUENCE</scope>
</reference>
<feature type="domain" description="FLYWCH-type" evidence="4">
    <location>
        <begin position="7"/>
        <end position="61"/>
    </location>
</feature>
<evidence type="ECO:0000313" key="5">
    <source>
        <dbReference type="EMBL" id="CAG6662733.1"/>
    </source>
</evidence>
<dbReference type="EMBL" id="HBUF01203422">
    <property type="protein sequence ID" value="CAG6662733.1"/>
    <property type="molecule type" value="Transcribed_RNA"/>
</dbReference>
<evidence type="ECO:0000259" key="4">
    <source>
        <dbReference type="Pfam" id="PF04500"/>
    </source>
</evidence>
<dbReference type="AlphaFoldDB" id="A0A8D8WKZ2"/>
<evidence type="ECO:0000256" key="3">
    <source>
        <dbReference type="ARBA" id="ARBA00022833"/>
    </source>
</evidence>
<keyword evidence="1" id="KW-0479">Metal-binding</keyword>
<name>A0A8D8WKZ2_9HEMI</name>
<protein>
    <recommendedName>
        <fullName evidence="4">FLYWCH-type domain-containing protein</fullName>
    </recommendedName>
</protein>
<dbReference type="Gene3D" id="2.20.25.240">
    <property type="match status" value="1"/>
</dbReference>
<sequence>MLSSKFKQLHIVDGYKFRFQKTLANGVQRWLCSKSASQKCYAFLKFDVAGVMIEKRLEHNHEPDNAQNLTRQKVSNAMKRKAIDDICERPSKILHKAVSSQDLQLLNQRDVQYILKNAHNARMHVHPKLPQNFPELHESIPTFLSTLETKMEEEWLFENDQEHNILSLTTRKNLNFLKTCDSLFMDGTFSSCPSLFMQLFTIHGLKNNVYVPCINTDCKFPPTLWAEFSSSICRTTNACESYHSKLNSMFYHSHPNIYLFLEAVQEIQTGNYIKINTAHTQRKVRRAKASVEKEYSIAQEMKRFTNGEIDRLTYVKSLSRKFPPQNL</sequence>
<organism evidence="5">
    <name type="scientific">Cacopsylla melanoneura</name>
    <dbReference type="NCBI Taxonomy" id="428564"/>
    <lineage>
        <taxon>Eukaryota</taxon>
        <taxon>Metazoa</taxon>
        <taxon>Ecdysozoa</taxon>
        <taxon>Arthropoda</taxon>
        <taxon>Hexapoda</taxon>
        <taxon>Insecta</taxon>
        <taxon>Pterygota</taxon>
        <taxon>Neoptera</taxon>
        <taxon>Paraneoptera</taxon>
        <taxon>Hemiptera</taxon>
        <taxon>Sternorrhyncha</taxon>
        <taxon>Psylloidea</taxon>
        <taxon>Psyllidae</taxon>
        <taxon>Psyllinae</taxon>
        <taxon>Cacopsylla</taxon>
    </lineage>
</organism>
<proteinExistence type="predicted"/>
<evidence type="ECO:0000256" key="1">
    <source>
        <dbReference type="ARBA" id="ARBA00022723"/>
    </source>
</evidence>
<evidence type="ECO:0000256" key="2">
    <source>
        <dbReference type="ARBA" id="ARBA00022771"/>
    </source>
</evidence>